<dbReference type="Gene3D" id="3.30.565.10">
    <property type="entry name" value="Histidine kinase-like ATPase, C-terminal domain"/>
    <property type="match status" value="1"/>
</dbReference>
<feature type="transmembrane region" description="Helical" evidence="9">
    <location>
        <begin position="177"/>
        <end position="195"/>
    </location>
</feature>
<evidence type="ECO:0000256" key="8">
    <source>
        <dbReference type="SAM" id="Coils"/>
    </source>
</evidence>
<dbReference type="GO" id="GO:0005886">
    <property type="term" value="C:plasma membrane"/>
    <property type="evidence" value="ECO:0007669"/>
    <property type="project" value="UniProtKB-ARBA"/>
</dbReference>
<keyword evidence="9" id="KW-0472">Membrane</keyword>
<evidence type="ECO:0000256" key="4">
    <source>
        <dbReference type="ARBA" id="ARBA00022553"/>
    </source>
</evidence>
<dbReference type="SMART" id="SM00388">
    <property type="entry name" value="HisKA"/>
    <property type="match status" value="1"/>
</dbReference>
<evidence type="ECO:0000256" key="1">
    <source>
        <dbReference type="ARBA" id="ARBA00000085"/>
    </source>
</evidence>
<reference evidence="13" key="1">
    <citation type="submission" date="2016-07" db="EMBL/GenBank/DDBJ databases">
        <authorList>
            <person name="Florea S."/>
            <person name="Webb J.S."/>
            <person name="Jaromczyk J."/>
            <person name="Schardl C.L."/>
        </authorList>
    </citation>
    <scope>NUCLEOTIDE SEQUENCE [LARGE SCALE GENOMIC DNA]</scope>
    <source>
        <strain evidence="13">KCTC 42131</strain>
    </source>
</reference>
<gene>
    <name evidence="12" type="ORF">PHACT_07125</name>
</gene>
<dbReference type="PANTHER" id="PTHR43711:SF1">
    <property type="entry name" value="HISTIDINE KINASE 1"/>
    <property type="match status" value="1"/>
</dbReference>
<dbReference type="Gene3D" id="6.10.340.10">
    <property type="match status" value="1"/>
</dbReference>
<dbReference type="PRINTS" id="PR00344">
    <property type="entry name" value="BCTRLSENSOR"/>
</dbReference>
<comment type="subcellular location">
    <subcellularLocation>
        <location evidence="2">Membrane</location>
    </subcellularLocation>
</comment>
<dbReference type="InterPro" id="IPR003661">
    <property type="entry name" value="HisK_dim/P_dom"/>
</dbReference>
<dbReference type="SMART" id="SM00387">
    <property type="entry name" value="HATPase_c"/>
    <property type="match status" value="1"/>
</dbReference>
<dbReference type="Gene3D" id="1.10.287.130">
    <property type="match status" value="1"/>
</dbReference>
<accession>A0A1E8CKJ6</accession>
<dbReference type="AlphaFoldDB" id="A0A1E8CKJ6"/>
<feature type="domain" description="HAMP" evidence="11">
    <location>
        <begin position="192"/>
        <end position="244"/>
    </location>
</feature>
<dbReference type="PROSITE" id="PS50885">
    <property type="entry name" value="HAMP"/>
    <property type="match status" value="1"/>
</dbReference>
<dbReference type="Pfam" id="PF00672">
    <property type="entry name" value="HAMP"/>
    <property type="match status" value="1"/>
</dbReference>
<protein>
    <recommendedName>
        <fullName evidence="3">histidine kinase</fullName>
        <ecNumber evidence="3">2.7.13.3</ecNumber>
    </recommendedName>
</protein>
<sequence>MLFRTRSILQLTVLGFLAVTALLISALVISVRQLDTLTTSGQLTVNQSAFAMRASRELIEHSGALERSARQFLILRDPALLEVYDDRRESLHETLAQLLSLNNDDAISAQAEELQGMEMQAYSELNAATSQTDFEYPRLLETAYELTRLTSTWVDTRAALLREQTANSQRALNIRTLLLVCTALLLAVLFVTLITRPLRQLDIAIRDLGKGAYEQRIRIGGPTDLRLLGARLDWLRDRLQQLEQQRSEFLRHISHELKTPLAAMQESAALMGDGIAGPVNAEQKTLIGILSNNCQRLLGLIEGLLRHNAESFAIVDAPPEAIKLTAMVKGIVSSHQASTQNTQLKWHTRLDKVAISGDRERIRVIVDNLLSNAVKFSPRNGKIAITMVRDKEFIDIDVADEGPGVPEEEQEKIFSAFFQGTARPREHYHSTGLGLAIAREYAEQMGGKLIIINNKAGQGACFRLSLPRRWQRKTKA</sequence>
<feature type="coiled-coil region" evidence="8">
    <location>
        <begin position="225"/>
        <end position="252"/>
    </location>
</feature>
<feature type="domain" description="Histidine kinase" evidence="10">
    <location>
        <begin position="252"/>
        <end position="470"/>
    </location>
</feature>
<dbReference type="InterPro" id="IPR005467">
    <property type="entry name" value="His_kinase_dom"/>
</dbReference>
<evidence type="ECO:0000256" key="5">
    <source>
        <dbReference type="ARBA" id="ARBA00022679"/>
    </source>
</evidence>
<comment type="catalytic activity">
    <reaction evidence="1">
        <text>ATP + protein L-histidine = ADP + protein N-phospho-L-histidine.</text>
        <dbReference type="EC" id="2.7.13.3"/>
    </reaction>
</comment>
<keyword evidence="13" id="KW-1185">Reference proteome</keyword>
<evidence type="ECO:0000256" key="3">
    <source>
        <dbReference type="ARBA" id="ARBA00012438"/>
    </source>
</evidence>
<name>A0A1E8CKJ6_9GAMM</name>
<dbReference type="Pfam" id="PF00512">
    <property type="entry name" value="HisKA"/>
    <property type="match status" value="1"/>
</dbReference>
<dbReference type="InterPro" id="IPR036890">
    <property type="entry name" value="HATPase_C_sf"/>
</dbReference>
<evidence type="ECO:0000259" key="11">
    <source>
        <dbReference type="PROSITE" id="PS50885"/>
    </source>
</evidence>
<dbReference type="EC" id="2.7.13.3" evidence="3"/>
<dbReference type="InterPro" id="IPR003594">
    <property type="entry name" value="HATPase_dom"/>
</dbReference>
<dbReference type="OrthoDB" id="9815750at2"/>
<dbReference type="FunFam" id="3.30.565.10:FF:000006">
    <property type="entry name" value="Sensor histidine kinase WalK"/>
    <property type="match status" value="1"/>
</dbReference>
<proteinExistence type="predicted"/>
<dbReference type="CDD" id="cd00082">
    <property type="entry name" value="HisKA"/>
    <property type="match status" value="1"/>
</dbReference>
<evidence type="ECO:0000256" key="9">
    <source>
        <dbReference type="SAM" id="Phobius"/>
    </source>
</evidence>
<keyword evidence="9" id="KW-1133">Transmembrane helix</keyword>
<dbReference type="GO" id="GO:0000155">
    <property type="term" value="F:phosphorelay sensor kinase activity"/>
    <property type="evidence" value="ECO:0007669"/>
    <property type="project" value="InterPro"/>
</dbReference>
<dbReference type="PANTHER" id="PTHR43711">
    <property type="entry name" value="TWO-COMPONENT HISTIDINE KINASE"/>
    <property type="match status" value="1"/>
</dbReference>
<keyword evidence="6" id="KW-0418">Kinase</keyword>
<dbReference type="CDD" id="cd06225">
    <property type="entry name" value="HAMP"/>
    <property type="match status" value="1"/>
</dbReference>
<dbReference type="PROSITE" id="PS50109">
    <property type="entry name" value="HIS_KIN"/>
    <property type="match status" value="1"/>
</dbReference>
<evidence type="ECO:0000256" key="7">
    <source>
        <dbReference type="ARBA" id="ARBA00023012"/>
    </source>
</evidence>
<dbReference type="SUPFAM" id="SSF55874">
    <property type="entry name" value="ATPase domain of HSP90 chaperone/DNA topoisomerase II/histidine kinase"/>
    <property type="match status" value="1"/>
</dbReference>
<evidence type="ECO:0000313" key="12">
    <source>
        <dbReference type="EMBL" id="OFE12938.1"/>
    </source>
</evidence>
<keyword evidence="7" id="KW-0902">Two-component regulatory system</keyword>
<keyword evidence="8" id="KW-0175">Coiled coil</keyword>
<dbReference type="InterPro" id="IPR036097">
    <property type="entry name" value="HisK_dim/P_sf"/>
</dbReference>
<dbReference type="STRING" id="1524254.PHACT_07125"/>
<evidence type="ECO:0000259" key="10">
    <source>
        <dbReference type="PROSITE" id="PS50109"/>
    </source>
</evidence>
<evidence type="ECO:0000256" key="2">
    <source>
        <dbReference type="ARBA" id="ARBA00004370"/>
    </source>
</evidence>
<dbReference type="SUPFAM" id="SSF47384">
    <property type="entry name" value="Homodimeric domain of signal transducing histidine kinase"/>
    <property type="match status" value="1"/>
</dbReference>
<dbReference type="InterPro" id="IPR050736">
    <property type="entry name" value="Sensor_HK_Regulatory"/>
</dbReference>
<dbReference type="Pfam" id="PF02518">
    <property type="entry name" value="HATPase_c"/>
    <property type="match status" value="1"/>
</dbReference>
<dbReference type="RefSeq" id="WP_070116547.1">
    <property type="nucleotide sequence ID" value="NZ_MASR01000001.1"/>
</dbReference>
<keyword evidence="9" id="KW-0812">Transmembrane</keyword>
<dbReference type="SMART" id="SM00304">
    <property type="entry name" value="HAMP"/>
    <property type="match status" value="1"/>
</dbReference>
<evidence type="ECO:0000313" key="13">
    <source>
        <dbReference type="Proteomes" id="UP000175669"/>
    </source>
</evidence>
<comment type="caution">
    <text evidence="12">The sequence shown here is derived from an EMBL/GenBank/DDBJ whole genome shotgun (WGS) entry which is preliminary data.</text>
</comment>
<organism evidence="12 13">
    <name type="scientific">Pseudohongiella acticola</name>
    <dbReference type="NCBI Taxonomy" id="1524254"/>
    <lineage>
        <taxon>Bacteria</taxon>
        <taxon>Pseudomonadati</taxon>
        <taxon>Pseudomonadota</taxon>
        <taxon>Gammaproteobacteria</taxon>
        <taxon>Pseudomonadales</taxon>
        <taxon>Pseudohongiellaceae</taxon>
        <taxon>Pseudohongiella</taxon>
    </lineage>
</organism>
<keyword evidence="4" id="KW-0597">Phosphoprotein</keyword>
<keyword evidence="5" id="KW-0808">Transferase</keyword>
<dbReference type="InterPro" id="IPR004358">
    <property type="entry name" value="Sig_transdc_His_kin-like_C"/>
</dbReference>
<evidence type="ECO:0000256" key="6">
    <source>
        <dbReference type="ARBA" id="ARBA00022777"/>
    </source>
</evidence>
<dbReference type="InterPro" id="IPR003660">
    <property type="entry name" value="HAMP_dom"/>
</dbReference>
<dbReference type="Proteomes" id="UP000175669">
    <property type="component" value="Unassembled WGS sequence"/>
</dbReference>
<dbReference type="EMBL" id="MASR01000001">
    <property type="protein sequence ID" value="OFE12938.1"/>
    <property type="molecule type" value="Genomic_DNA"/>
</dbReference>